<dbReference type="EMBL" id="FOLE01000010">
    <property type="protein sequence ID" value="SFC81269.1"/>
    <property type="molecule type" value="Genomic_DNA"/>
</dbReference>
<accession>A0A1I1M790</accession>
<dbReference type="RefSeq" id="WP_091515035.1">
    <property type="nucleotide sequence ID" value="NZ_FOLE01000010.1"/>
</dbReference>
<name>A0A1I1M790_9BACT</name>
<dbReference type="STRING" id="927664.SAMN05421780_11062"/>
<keyword evidence="2" id="KW-1185">Reference proteome</keyword>
<proteinExistence type="predicted"/>
<dbReference type="AlphaFoldDB" id="A0A1I1M790"/>
<evidence type="ECO:0000313" key="2">
    <source>
        <dbReference type="Proteomes" id="UP000199514"/>
    </source>
</evidence>
<protein>
    <submittedName>
        <fullName evidence="1">Uncharacterized protein</fullName>
    </submittedName>
</protein>
<evidence type="ECO:0000313" key="1">
    <source>
        <dbReference type="EMBL" id="SFC81269.1"/>
    </source>
</evidence>
<dbReference type="Proteomes" id="UP000199514">
    <property type="component" value="Unassembled WGS sequence"/>
</dbReference>
<organism evidence="1 2">
    <name type="scientific">Flexibacter flexilis DSM 6793</name>
    <dbReference type="NCBI Taxonomy" id="927664"/>
    <lineage>
        <taxon>Bacteria</taxon>
        <taxon>Pseudomonadati</taxon>
        <taxon>Bacteroidota</taxon>
        <taxon>Cytophagia</taxon>
        <taxon>Cytophagales</taxon>
        <taxon>Flexibacteraceae</taxon>
        <taxon>Flexibacter</taxon>
    </lineage>
</organism>
<sequence>MATREKITQDGKQLVHFLGFGQKDYALCGQDLAGDNLLGYEASQTTNEKVNCPDCIEIVVYCKKIKYSEYHLLNS</sequence>
<reference evidence="1 2" key="1">
    <citation type="submission" date="2016-10" db="EMBL/GenBank/DDBJ databases">
        <authorList>
            <person name="de Groot N.N."/>
        </authorList>
    </citation>
    <scope>NUCLEOTIDE SEQUENCE [LARGE SCALE GENOMIC DNA]</scope>
    <source>
        <strain evidence="1 2">DSM 6793</strain>
    </source>
</reference>
<gene>
    <name evidence="1" type="ORF">SAMN05421780_11062</name>
</gene>